<dbReference type="FunFam" id="3.40.50.12780:FF:000003">
    <property type="entry name" value="Long-chain-fatty-acid--CoA ligase FadD"/>
    <property type="match status" value="1"/>
</dbReference>
<keyword evidence="3" id="KW-0067">ATP-binding</keyword>
<evidence type="ECO:0000256" key="3">
    <source>
        <dbReference type="ARBA" id="ARBA00022840"/>
    </source>
</evidence>
<evidence type="ECO:0000259" key="5">
    <source>
        <dbReference type="Pfam" id="PF13193"/>
    </source>
</evidence>
<comment type="similarity">
    <text evidence="1">Belongs to the ATP-dependent AMP-binding enzyme family.</text>
</comment>
<feature type="domain" description="AMP-binding enzyme C-terminal" evidence="5">
    <location>
        <begin position="430"/>
        <end position="505"/>
    </location>
</feature>
<dbReference type="Gene3D" id="3.30.300.30">
    <property type="match status" value="1"/>
</dbReference>
<evidence type="ECO:0000313" key="6">
    <source>
        <dbReference type="EMBL" id="OUM84613.1"/>
    </source>
</evidence>
<dbReference type="SUPFAM" id="SSF56801">
    <property type="entry name" value="Acetyl-CoA synthetase-like"/>
    <property type="match status" value="1"/>
</dbReference>
<evidence type="ECO:0000313" key="7">
    <source>
        <dbReference type="Proteomes" id="UP000196475"/>
    </source>
</evidence>
<dbReference type="InterPro" id="IPR050237">
    <property type="entry name" value="ATP-dep_AMP-bd_enzyme"/>
</dbReference>
<evidence type="ECO:0000256" key="1">
    <source>
        <dbReference type="ARBA" id="ARBA00006432"/>
    </source>
</evidence>
<sequence length="518" mass="58040">MTTSTLRHSQQLLVGEALRRAAFRSPDMEAYVYEEQRLTYRQMEQRVLHLAGWLQAQGLGYDDKVGFILRNELAFPEVFFAVALAGTVGVPINFRLAGDEIDYIVNHSDSKILFIGREFVETIQAIRQRLPQVETIVVVGSQDEVPGMVRYKSIFEQPVSFTPCERLTDDDACMIVYTSGTTGRPKGAVLTHKNLYMNSMNMIAFSGLRPQNKQLVVPPLFHVAAMSTLVTTTLLGGTTVIHREFEPVKILETIQAERITQLFLVPAMWNFLFQVPNIEQYDLSSLTSCSTGGAICPLELKKRIMHYFPNANLYEAFGQTEMSPCATVLGHEDILRKTTSVGKPALNVEVRIVDDEMNDVPVGEVGEIVYRGPTVMKEYYKNPEATAEAFRGGWFHSGDLVRMDEEGFVYVVDRKKDMIISGGENIYPAEIEEVLYTHPGILEAAVIGVPDETWGETVKAVVVPKPGAQLTAEEVIAHCTRHLASYKKPRIVEFVEVLPRNAAGKVLKRVLREAHQTR</sequence>
<dbReference type="NCBIfam" id="NF004837">
    <property type="entry name" value="PRK06187.1"/>
    <property type="match status" value="1"/>
</dbReference>
<name>A0A1Y3PB90_9BACI</name>
<proteinExistence type="inferred from homology"/>
<dbReference type="EMBL" id="LZRT01000121">
    <property type="protein sequence ID" value="OUM84613.1"/>
    <property type="molecule type" value="Genomic_DNA"/>
</dbReference>
<protein>
    <submittedName>
        <fullName evidence="6">Acyl-CoA synthetase</fullName>
    </submittedName>
</protein>
<evidence type="ECO:0000256" key="2">
    <source>
        <dbReference type="ARBA" id="ARBA00022598"/>
    </source>
</evidence>
<feature type="domain" description="AMP-dependent synthetase/ligase" evidence="4">
    <location>
        <begin position="19"/>
        <end position="380"/>
    </location>
</feature>
<dbReference type="InterPro" id="IPR025110">
    <property type="entry name" value="AMP-bd_C"/>
</dbReference>
<dbReference type="Pfam" id="PF13193">
    <property type="entry name" value="AMP-binding_C"/>
    <property type="match status" value="1"/>
</dbReference>
<dbReference type="FunFam" id="3.30.300.30:FF:000008">
    <property type="entry name" value="2,3-dihydroxybenzoate-AMP ligase"/>
    <property type="match status" value="1"/>
</dbReference>
<dbReference type="PANTHER" id="PTHR43767:SF1">
    <property type="entry name" value="NONRIBOSOMAL PEPTIDE SYNTHASE PES1 (EUROFUNG)-RELATED"/>
    <property type="match status" value="1"/>
</dbReference>
<keyword evidence="3" id="KW-0547">Nucleotide-binding</keyword>
<keyword evidence="2" id="KW-0436">Ligase</keyword>
<gene>
    <name evidence="6" type="ORF">BAA01_05580</name>
</gene>
<dbReference type="GO" id="GO:0016878">
    <property type="term" value="F:acid-thiol ligase activity"/>
    <property type="evidence" value="ECO:0007669"/>
    <property type="project" value="UniProtKB-ARBA"/>
</dbReference>
<dbReference type="PROSITE" id="PS00455">
    <property type="entry name" value="AMP_BINDING"/>
    <property type="match status" value="1"/>
</dbReference>
<dbReference type="InterPro" id="IPR000873">
    <property type="entry name" value="AMP-dep_synth/lig_dom"/>
</dbReference>
<dbReference type="GO" id="GO:0005524">
    <property type="term" value="F:ATP binding"/>
    <property type="evidence" value="ECO:0007669"/>
    <property type="project" value="UniProtKB-KW"/>
</dbReference>
<comment type="caution">
    <text evidence="6">The sequence shown here is derived from an EMBL/GenBank/DDBJ whole genome shotgun (WGS) entry which is preliminary data.</text>
</comment>
<accession>A0A1Y3PB90</accession>
<dbReference type="PANTHER" id="PTHR43767">
    <property type="entry name" value="LONG-CHAIN-FATTY-ACID--COA LIGASE"/>
    <property type="match status" value="1"/>
</dbReference>
<organism evidence="6 7">
    <name type="scientific">Bacillus thermozeamaize</name>
    <dbReference type="NCBI Taxonomy" id="230954"/>
    <lineage>
        <taxon>Bacteria</taxon>
        <taxon>Bacillati</taxon>
        <taxon>Bacillota</taxon>
        <taxon>Bacilli</taxon>
        <taxon>Bacillales</taxon>
        <taxon>Bacillaceae</taxon>
        <taxon>Bacillus</taxon>
    </lineage>
</organism>
<dbReference type="InterPro" id="IPR045851">
    <property type="entry name" value="AMP-bd_C_sf"/>
</dbReference>
<evidence type="ECO:0000259" key="4">
    <source>
        <dbReference type="Pfam" id="PF00501"/>
    </source>
</evidence>
<dbReference type="InterPro" id="IPR020845">
    <property type="entry name" value="AMP-binding_CS"/>
</dbReference>
<dbReference type="AlphaFoldDB" id="A0A1Y3PB90"/>
<dbReference type="Pfam" id="PF00501">
    <property type="entry name" value="AMP-binding"/>
    <property type="match status" value="1"/>
</dbReference>
<dbReference type="Proteomes" id="UP000196475">
    <property type="component" value="Unassembled WGS sequence"/>
</dbReference>
<dbReference type="Gene3D" id="3.40.50.12780">
    <property type="entry name" value="N-terminal domain of ligase-like"/>
    <property type="match status" value="1"/>
</dbReference>
<dbReference type="InterPro" id="IPR042099">
    <property type="entry name" value="ANL_N_sf"/>
</dbReference>
<reference evidence="7" key="1">
    <citation type="submission" date="2016-06" db="EMBL/GenBank/DDBJ databases">
        <authorList>
            <person name="Nascimento L."/>
            <person name="Pereira R.V."/>
            <person name="Martins L.F."/>
            <person name="Quaggio R.B."/>
            <person name="Silva A.M."/>
            <person name="Setubal J.C."/>
        </authorList>
    </citation>
    <scope>NUCLEOTIDE SEQUENCE [LARGE SCALE GENOMIC DNA]</scope>
</reference>
<dbReference type="CDD" id="cd17631">
    <property type="entry name" value="FACL_FadD13-like"/>
    <property type="match status" value="1"/>
</dbReference>